<evidence type="ECO:0000313" key="2">
    <source>
        <dbReference type="Proteomes" id="UP000295083"/>
    </source>
</evidence>
<sequence>MRESRSTIDEADAKDQPTSAAVLQAKQSRFKFPEWMIWYKKPEYRDFREYATAIRTGRRPMSRDGRDKSPIPARLSLEKVLANETCSPMSLYDFYMYLKYIEFSPENLEFFVWFRNYEAAYSKTGSLNNFPMGEKDVDGSSSRNSATDSTLESIAHKLPSIKLSEFECDPEAANETMTNIVQLIAPEAACRPNSKIGPTGRDRIKSWANACAKPACSNTAATVIPARIAPNSAYRVELNAVVKTFLLPDSEKELNIPPAMRDQALLDLQHSSDPAHLRPIADHVYGLLKNCSHRNFVRLGVSNGTFETLCMATSVGIVLTVAGFLCVLLRAFVPYMGAHSRYNAFAPWPMWFVEPPPHDGARSSLPASSRSSRPAVPSRLVEMVRLSIASVLALGATAVQALASGNCTGVNAISTKCASKETAHTRDFFYVGGRYIETDTGNVTVDQLYVEKLVPVSTGRNRRRGVASAKPIVFFHGGGTTGVTWLNTPDNRPGWASYFLQQGHTVYLVDIPAIGRSSENDLANFTMIAGTAAEGVQKGFTAPELYNTYPQAKLHTQWPGTGLMGDPTFDQFKNTIIPLTRSFVAQEYALRASGCELLSLLGEKAYLVSHSIGARTPILVSNDCPQHVAGNINLEGTTIPFWSYNYDLSGTPTNPWGLTNTPVDYDPPVASADELVTEVVGNDTLTLRNCHLQKEPARKLPKIASVPYLMVTGEASIHITYDHCLVDFLKQAGGQPDWIKLGEIGIHGNGHFMHLEKNSLEIAEVVNDWIVKQESA</sequence>
<keyword evidence="2" id="KW-1185">Reference proteome</keyword>
<name>A0A4R8QPH9_9PEZI</name>
<dbReference type="InterPro" id="IPR029058">
    <property type="entry name" value="AB_hydrolase_fold"/>
</dbReference>
<accession>A0A4R8QPH9</accession>
<dbReference type="Gene3D" id="3.40.50.1820">
    <property type="entry name" value="alpha/beta hydrolase"/>
    <property type="match status" value="1"/>
</dbReference>
<dbReference type="Gene3D" id="1.10.167.10">
    <property type="entry name" value="Regulator of G-protein Signalling 4, domain 2"/>
    <property type="match status" value="1"/>
</dbReference>
<dbReference type="CDD" id="cd12809">
    <property type="entry name" value="Esterase_713_like-2"/>
    <property type="match status" value="1"/>
</dbReference>
<dbReference type="InterPro" id="IPR036305">
    <property type="entry name" value="RGS_sf"/>
</dbReference>
<evidence type="ECO:0000313" key="1">
    <source>
        <dbReference type="EMBL" id="TDZ36203.1"/>
    </source>
</evidence>
<dbReference type="Proteomes" id="UP000295083">
    <property type="component" value="Unassembled WGS sequence"/>
</dbReference>
<dbReference type="AlphaFoldDB" id="A0A4R8QPH9"/>
<dbReference type="PANTHER" id="PTHR39466:SF1">
    <property type="entry name" value="RGS DOMAIN-CONTAINING PROTEIN"/>
    <property type="match status" value="1"/>
</dbReference>
<proteinExistence type="predicted"/>
<reference evidence="1 2" key="1">
    <citation type="submission" date="2018-11" db="EMBL/GenBank/DDBJ databases">
        <title>Genome sequence and assembly of Colletotrichum spinosum.</title>
        <authorList>
            <person name="Gan P."/>
            <person name="Shirasu K."/>
        </authorList>
    </citation>
    <scope>NUCLEOTIDE SEQUENCE [LARGE SCALE GENOMIC DNA]</scope>
    <source>
        <strain evidence="1 2">CBS 515.97</strain>
    </source>
</reference>
<protein>
    <submittedName>
        <fullName evidence="1">Putative secreted lipase</fullName>
    </submittedName>
</protein>
<gene>
    <name evidence="1" type="ORF">C8035_v008099</name>
</gene>
<dbReference type="PANTHER" id="PTHR39466">
    <property type="entry name" value="RGS DOMAIN-CONTAINING PROTEIN"/>
    <property type="match status" value="1"/>
</dbReference>
<comment type="caution">
    <text evidence="1">The sequence shown here is derived from an EMBL/GenBank/DDBJ whole genome shotgun (WGS) entry which is preliminary data.</text>
</comment>
<dbReference type="SUPFAM" id="SSF53474">
    <property type="entry name" value="alpha/beta-Hydrolases"/>
    <property type="match status" value="1"/>
</dbReference>
<dbReference type="InterPro" id="IPR044926">
    <property type="entry name" value="RGS_subdomain_2"/>
</dbReference>
<dbReference type="EMBL" id="QAPG01000033">
    <property type="protein sequence ID" value="TDZ36203.1"/>
    <property type="molecule type" value="Genomic_DNA"/>
</dbReference>
<dbReference type="SUPFAM" id="SSF48097">
    <property type="entry name" value="Regulator of G-protein signaling, RGS"/>
    <property type="match status" value="1"/>
</dbReference>
<organism evidence="1 2">
    <name type="scientific">Colletotrichum spinosum</name>
    <dbReference type="NCBI Taxonomy" id="1347390"/>
    <lineage>
        <taxon>Eukaryota</taxon>
        <taxon>Fungi</taxon>
        <taxon>Dikarya</taxon>
        <taxon>Ascomycota</taxon>
        <taxon>Pezizomycotina</taxon>
        <taxon>Sordariomycetes</taxon>
        <taxon>Hypocreomycetidae</taxon>
        <taxon>Glomerellales</taxon>
        <taxon>Glomerellaceae</taxon>
        <taxon>Colletotrichum</taxon>
        <taxon>Colletotrichum orbiculare species complex</taxon>
    </lineage>
</organism>